<feature type="coiled-coil region" evidence="1">
    <location>
        <begin position="87"/>
        <end position="121"/>
    </location>
</feature>
<dbReference type="AlphaFoldDB" id="S3D831"/>
<feature type="region of interest" description="Disordered" evidence="2">
    <location>
        <begin position="262"/>
        <end position="309"/>
    </location>
</feature>
<evidence type="ECO:0000313" key="3">
    <source>
        <dbReference type="EMBL" id="EPE33264.1"/>
    </source>
</evidence>
<dbReference type="Proteomes" id="UP000016922">
    <property type="component" value="Unassembled WGS sequence"/>
</dbReference>
<accession>S3D831</accession>
<feature type="compositionally biased region" description="Acidic residues" evidence="2">
    <location>
        <begin position="273"/>
        <end position="282"/>
    </location>
</feature>
<organism evidence="3 4">
    <name type="scientific">Glarea lozoyensis (strain ATCC 20868 / MF5171)</name>
    <dbReference type="NCBI Taxonomy" id="1116229"/>
    <lineage>
        <taxon>Eukaryota</taxon>
        <taxon>Fungi</taxon>
        <taxon>Dikarya</taxon>
        <taxon>Ascomycota</taxon>
        <taxon>Pezizomycotina</taxon>
        <taxon>Leotiomycetes</taxon>
        <taxon>Helotiales</taxon>
        <taxon>Helotiaceae</taxon>
        <taxon>Glarea</taxon>
    </lineage>
</organism>
<evidence type="ECO:0000313" key="4">
    <source>
        <dbReference type="Proteomes" id="UP000016922"/>
    </source>
</evidence>
<dbReference type="EMBL" id="KE145358">
    <property type="protein sequence ID" value="EPE33264.1"/>
    <property type="molecule type" value="Genomic_DNA"/>
</dbReference>
<sequence>MAPDIDELARVRSQTDSDCVVACQRLTDRLYTNNPSRIDLTLCEGILRFRQLTVEANAQRSLAQHARAEYESLRGEAVTSQHLCQLLSAREAEVAKLKEDISELRDSLSASENKVAKSTEELSVIRQSISSSAAGVEKSTEEISLLLSSLASRDAEIAKLKNESSVLRKSILASEAENISLKAENAAIRSLLIARETEFASLREDVSGLCKSVSTDNKIVPKLGEVDSGLHESLSILREEVSGLRNLLSAGAGNVAKTRSIDSEHTELVSNLGEEEPGDEEPFEMKQDADSPGPSATVPTEFRPTFVKG</sequence>
<dbReference type="KEGG" id="glz:GLAREA_06276"/>
<reference evidence="3 4" key="1">
    <citation type="journal article" date="2013" name="BMC Genomics">
        <title>Genomics-driven discovery of the pneumocandin biosynthetic gene cluster in the fungus Glarea lozoyensis.</title>
        <authorList>
            <person name="Chen L."/>
            <person name="Yue Q."/>
            <person name="Zhang X."/>
            <person name="Xiang M."/>
            <person name="Wang C."/>
            <person name="Li S."/>
            <person name="Che Y."/>
            <person name="Ortiz-Lopez F.J."/>
            <person name="Bills G.F."/>
            <person name="Liu X."/>
            <person name="An Z."/>
        </authorList>
    </citation>
    <scope>NUCLEOTIDE SEQUENCE [LARGE SCALE GENOMIC DNA]</scope>
    <source>
        <strain evidence="4">ATCC 20868 / MF5171</strain>
    </source>
</reference>
<proteinExistence type="predicted"/>
<keyword evidence="1" id="KW-0175">Coiled coil</keyword>
<keyword evidence="4" id="KW-1185">Reference proteome</keyword>
<name>S3D831_GLAL2</name>
<protein>
    <submittedName>
        <fullName evidence="3">Uncharacterized protein</fullName>
    </submittedName>
</protein>
<gene>
    <name evidence="3" type="ORF">GLAREA_06276</name>
</gene>
<dbReference type="RefSeq" id="XP_008079881.1">
    <property type="nucleotide sequence ID" value="XM_008081690.1"/>
</dbReference>
<evidence type="ECO:0000256" key="1">
    <source>
        <dbReference type="SAM" id="Coils"/>
    </source>
</evidence>
<dbReference type="HOGENOM" id="CLU_900316_0_0_1"/>
<evidence type="ECO:0000256" key="2">
    <source>
        <dbReference type="SAM" id="MobiDB-lite"/>
    </source>
</evidence>
<dbReference type="GeneID" id="19465330"/>